<feature type="transmembrane region" description="Helical" evidence="1">
    <location>
        <begin position="50"/>
        <end position="71"/>
    </location>
</feature>
<evidence type="ECO:0000313" key="2">
    <source>
        <dbReference type="EMBL" id="PJJ56927.1"/>
    </source>
</evidence>
<protein>
    <submittedName>
        <fullName evidence="2">Uncharacterized protein</fullName>
    </submittedName>
</protein>
<keyword evidence="1" id="KW-0812">Transmembrane</keyword>
<proteinExistence type="predicted"/>
<keyword evidence="1" id="KW-0472">Membrane</keyword>
<dbReference type="AlphaFoldDB" id="A0A0B2BSH7"/>
<evidence type="ECO:0000313" key="3">
    <source>
        <dbReference type="Proteomes" id="UP000230842"/>
    </source>
</evidence>
<comment type="caution">
    <text evidence="2">The sequence shown here is derived from an EMBL/GenBank/DDBJ whole genome shotgun (WGS) entry which is preliminary data.</text>
</comment>
<keyword evidence="1" id="KW-1133">Transmembrane helix</keyword>
<reference evidence="2 3" key="1">
    <citation type="submission" date="2017-11" db="EMBL/GenBank/DDBJ databases">
        <title>Genomic Encyclopedia of Archaeal and Bacterial Type Strains, Phase II (KMG-II): From Individual Species to Whole Genera.</title>
        <authorList>
            <person name="Goeker M."/>
        </authorList>
    </citation>
    <scope>NUCLEOTIDE SEQUENCE [LARGE SCALE GENOMIC DNA]</scope>
    <source>
        <strain evidence="2 3">DSM 27763</strain>
    </source>
</reference>
<sequence length="72" mass="7515">MAAVSPAAIVAGYLAVLAAGVVLTVAGRTRPDAVAPLGEVLDVGMASRGLRFVVLTYWWWLGWHVLAGPTII</sequence>
<gene>
    <name evidence="2" type="ORF">CLV56_1144</name>
</gene>
<accession>A0A0B2BSH7</accession>
<dbReference type="Pfam" id="PF19684">
    <property type="entry name" value="DUF6186"/>
    <property type="match status" value="1"/>
</dbReference>
<dbReference type="EMBL" id="PGEZ01000001">
    <property type="protein sequence ID" value="PJJ56927.1"/>
    <property type="molecule type" value="Genomic_DNA"/>
</dbReference>
<keyword evidence="3" id="KW-1185">Reference proteome</keyword>
<dbReference type="InterPro" id="IPR046177">
    <property type="entry name" value="DUF6186"/>
</dbReference>
<evidence type="ECO:0000256" key="1">
    <source>
        <dbReference type="SAM" id="Phobius"/>
    </source>
</evidence>
<dbReference type="Proteomes" id="UP000230842">
    <property type="component" value="Unassembled WGS sequence"/>
</dbReference>
<organism evidence="2 3">
    <name type="scientific">Mumia flava</name>
    <dbReference type="NCBI Taxonomy" id="1348852"/>
    <lineage>
        <taxon>Bacteria</taxon>
        <taxon>Bacillati</taxon>
        <taxon>Actinomycetota</taxon>
        <taxon>Actinomycetes</taxon>
        <taxon>Propionibacteriales</taxon>
        <taxon>Nocardioidaceae</taxon>
        <taxon>Mumia</taxon>
    </lineage>
</organism>
<name>A0A0B2BSH7_9ACTN</name>